<dbReference type="GO" id="GO:0005085">
    <property type="term" value="F:guanyl-nucleotide exchange factor activity"/>
    <property type="evidence" value="ECO:0007669"/>
    <property type="project" value="UniProtKB-KW"/>
</dbReference>
<dbReference type="PANTHER" id="PTHR46793">
    <property type="entry name" value="1700018F24RIK PROTEIN-RELATED-RELATED"/>
    <property type="match status" value="1"/>
</dbReference>
<evidence type="ECO:0000313" key="4">
    <source>
        <dbReference type="EMBL" id="KAH0501572.1"/>
    </source>
</evidence>
<name>A0A8J6G0T9_MICOH</name>
<organism evidence="4 5">
    <name type="scientific">Microtus ochrogaster</name>
    <name type="common">Prairie vole</name>
    <dbReference type="NCBI Taxonomy" id="79684"/>
    <lineage>
        <taxon>Eukaryota</taxon>
        <taxon>Metazoa</taxon>
        <taxon>Chordata</taxon>
        <taxon>Craniata</taxon>
        <taxon>Vertebrata</taxon>
        <taxon>Euteleostomi</taxon>
        <taxon>Mammalia</taxon>
        <taxon>Eutheria</taxon>
        <taxon>Euarchontoglires</taxon>
        <taxon>Glires</taxon>
        <taxon>Rodentia</taxon>
        <taxon>Myomorpha</taxon>
        <taxon>Muroidea</taxon>
        <taxon>Cricetidae</taxon>
        <taxon>Arvicolinae</taxon>
        <taxon>Microtus</taxon>
    </lineage>
</organism>
<evidence type="ECO:0000259" key="3">
    <source>
        <dbReference type="PROSITE" id="PS50212"/>
    </source>
</evidence>
<comment type="caution">
    <text evidence="4">The sequence shown here is derived from an EMBL/GenBank/DDBJ whole genome shotgun (WGS) entry which is preliminary data.</text>
</comment>
<dbReference type="PANTHER" id="PTHR46793:SF3">
    <property type="entry name" value="RIKEN CDNA 4930596D02 GENE"/>
    <property type="match status" value="1"/>
</dbReference>
<dbReference type="InterPro" id="IPR000651">
    <property type="entry name" value="Ras-like_Gua-exchang_fac_N"/>
</dbReference>
<feature type="compositionally biased region" description="Basic and acidic residues" evidence="2">
    <location>
        <begin position="55"/>
        <end position="64"/>
    </location>
</feature>
<sequence>MFSCCLQTTQGSGLKKDNSEGHGGVWRQRVRSCLQRLWPFGRKETNLTKGSQSQEHTEQVEKKSAPKNLKKPCTESRISADMVEKLVNHLVPSLQGGDLFFVPAFLYTYQRFTTTQQVLDLLFKRYEYFRPYCEEDERVKKTICTFLDTWMDKKPEEFCQTSALSIVKQMKNYLIVHTPYSDLVLRVHMLLTHLEEQKATETEAKDEEDSGRCLTPCEVCQYLVCWGTLERLLFAEVITGP</sequence>
<feature type="region of interest" description="Disordered" evidence="2">
    <location>
        <begin position="1"/>
        <end position="23"/>
    </location>
</feature>
<feature type="domain" description="N-terminal Ras-GEF" evidence="3">
    <location>
        <begin position="74"/>
        <end position="195"/>
    </location>
</feature>
<protein>
    <submittedName>
        <fullName evidence="4">Ral guanine nucleotide dissociation stimulator</fullName>
    </submittedName>
</protein>
<dbReference type="AlphaFoldDB" id="A0A8J6G0T9"/>
<gene>
    <name evidence="4" type="ORF">LTLLF_195520</name>
</gene>
<evidence type="ECO:0000256" key="2">
    <source>
        <dbReference type="SAM" id="MobiDB-lite"/>
    </source>
</evidence>
<dbReference type="EMBL" id="JAATJU010026500">
    <property type="protein sequence ID" value="KAH0501572.1"/>
    <property type="molecule type" value="Genomic_DNA"/>
</dbReference>
<keyword evidence="1" id="KW-0344">Guanine-nucleotide releasing factor</keyword>
<dbReference type="Proteomes" id="UP000710432">
    <property type="component" value="Unassembled WGS sequence"/>
</dbReference>
<feature type="compositionally biased region" description="Polar residues" evidence="2">
    <location>
        <begin position="1"/>
        <end position="12"/>
    </location>
</feature>
<accession>A0A8J6G0T9</accession>
<dbReference type="Gene3D" id="1.20.870.10">
    <property type="entry name" value="Son of sevenless (SoS) protein Chain: S domain 1"/>
    <property type="match status" value="1"/>
</dbReference>
<proteinExistence type="predicted"/>
<feature type="region of interest" description="Disordered" evidence="2">
    <location>
        <begin position="46"/>
        <end position="71"/>
    </location>
</feature>
<dbReference type="Pfam" id="PF00618">
    <property type="entry name" value="RasGEF_N"/>
    <property type="match status" value="1"/>
</dbReference>
<reference evidence="4" key="1">
    <citation type="submission" date="2020-03" db="EMBL/GenBank/DDBJ databases">
        <title>Studies in the Genomics of Life Span.</title>
        <authorList>
            <person name="Glass D."/>
        </authorList>
    </citation>
    <scope>NUCLEOTIDE SEQUENCE</scope>
    <source>
        <strain evidence="4">LTLLF</strain>
        <tissue evidence="4">Muscle</tissue>
    </source>
</reference>
<evidence type="ECO:0000313" key="5">
    <source>
        <dbReference type="Proteomes" id="UP000710432"/>
    </source>
</evidence>
<dbReference type="InterPro" id="IPR023578">
    <property type="entry name" value="Ras_GEF_dom_sf"/>
</dbReference>
<dbReference type="SUPFAM" id="SSF48366">
    <property type="entry name" value="Ras GEF"/>
    <property type="match status" value="1"/>
</dbReference>
<dbReference type="CDD" id="cd06224">
    <property type="entry name" value="REM"/>
    <property type="match status" value="1"/>
</dbReference>
<evidence type="ECO:0000256" key="1">
    <source>
        <dbReference type="PROSITE-ProRule" id="PRU00135"/>
    </source>
</evidence>
<dbReference type="SMART" id="SM00229">
    <property type="entry name" value="RasGEFN"/>
    <property type="match status" value="1"/>
</dbReference>
<dbReference type="PROSITE" id="PS50212">
    <property type="entry name" value="RASGEF_NTER"/>
    <property type="match status" value="1"/>
</dbReference>